<dbReference type="EMBL" id="VJOY01000001">
    <property type="protein sequence ID" value="TRX76652.1"/>
    <property type="molecule type" value="Genomic_DNA"/>
</dbReference>
<dbReference type="InterPro" id="IPR016040">
    <property type="entry name" value="NAD(P)-bd_dom"/>
</dbReference>
<reference evidence="2 3" key="1">
    <citation type="submission" date="2019-07" db="EMBL/GenBank/DDBJ databases">
        <title>Pseudomonas mangiferae sp. nov., isolated from bark of mango tree in Thailand.</title>
        <authorList>
            <person name="Srisuk N."/>
            <person name="Anurat P."/>
        </authorList>
    </citation>
    <scope>NUCLEOTIDE SEQUENCE [LARGE SCALE GENOMIC DNA]</scope>
    <source>
        <strain evidence="2 3">DMKU_BBB3-04</strain>
    </source>
</reference>
<dbReference type="Gene3D" id="3.40.50.720">
    <property type="entry name" value="NAD(P)-binding Rossmann-like Domain"/>
    <property type="match status" value="1"/>
</dbReference>
<dbReference type="Pfam" id="PF13460">
    <property type="entry name" value="NAD_binding_10"/>
    <property type="match status" value="1"/>
</dbReference>
<dbReference type="Proteomes" id="UP000315235">
    <property type="component" value="Unassembled WGS sequence"/>
</dbReference>
<dbReference type="AlphaFoldDB" id="A0A553H4G9"/>
<evidence type="ECO:0000313" key="3">
    <source>
        <dbReference type="Proteomes" id="UP000315235"/>
    </source>
</evidence>
<organism evidence="2 3">
    <name type="scientific">Pseudomonas mangiferae</name>
    <dbReference type="NCBI Taxonomy" id="2593654"/>
    <lineage>
        <taxon>Bacteria</taxon>
        <taxon>Pseudomonadati</taxon>
        <taxon>Pseudomonadota</taxon>
        <taxon>Gammaproteobacteria</taxon>
        <taxon>Pseudomonadales</taxon>
        <taxon>Pseudomonadaceae</taxon>
        <taxon>Pseudomonas</taxon>
    </lineage>
</organism>
<proteinExistence type="predicted"/>
<accession>A0A553H4G9</accession>
<dbReference type="SUPFAM" id="SSF51735">
    <property type="entry name" value="NAD(P)-binding Rossmann-fold domains"/>
    <property type="match status" value="1"/>
</dbReference>
<dbReference type="InterPro" id="IPR036291">
    <property type="entry name" value="NAD(P)-bd_dom_sf"/>
</dbReference>
<dbReference type="RefSeq" id="WP_143486295.1">
    <property type="nucleotide sequence ID" value="NZ_VJOY01000001.1"/>
</dbReference>
<sequence>MKNLETRLLKFALYGAQSSLGSALLAQLLTRQHEGIAILDDLNALTARPGLRAKKGDLFDALSVSESVAGADGVIAVLSSPRLPAGDQQDHTRTPRRQLEAIESLALGLPRVKVDRLLLIGDFDWLEATAPPLGDLATRLGDALKDSPLRWTLVNAPQVPDGLSIDELGTPGATPDEATRTRLLGFAACVVDELVEPHHLGQRMNVRV</sequence>
<evidence type="ECO:0000313" key="2">
    <source>
        <dbReference type="EMBL" id="TRX76652.1"/>
    </source>
</evidence>
<feature type="domain" description="NAD(P)-binding" evidence="1">
    <location>
        <begin position="15"/>
        <end position="162"/>
    </location>
</feature>
<evidence type="ECO:0000259" key="1">
    <source>
        <dbReference type="Pfam" id="PF13460"/>
    </source>
</evidence>
<keyword evidence="3" id="KW-1185">Reference proteome</keyword>
<protein>
    <submittedName>
        <fullName evidence="2">NADH-flavin reductase</fullName>
    </submittedName>
</protein>
<name>A0A553H4G9_9PSED</name>
<dbReference type="OrthoDB" id="7015609at2"/>
<gene>
    <name evidence="2" type="ORF">FM069_01110</name>
</gene>
<comment type="caution">
    <text evidence="2">The sequence shown here is derived from an EMBL/GenBank/DDBJ whole genome shotgun (WGS) entry which is preliminary data.</text>
</comment>